<protein>
    <recommendedName>
        <fullName evidence="3">Pyridine nucleotide-disulphide oxidoreductase dimerisation domain-containing protein</fullName>
    </recommendedName>
</protein>
<evidence type="ECO:0000256" key="1">
    <source>
        <dbReference type="SAM" id="Coils"/>
    </source>
</evidence>
<dbReference type="PANTHER" id="PTHR48145:SF5">
    <property type="entry name" value="NUCLEAR ENVELOPE-ASSOCIATED PROTEIN 2"/>
    <property type="match status" value="1"/>
</dbReference>
<organism evidence="4 5">
    <name type="scientific">Tagetes erecta</name>
    <name type="common">African marigold</name>
    <dbReference type="NCBI Taxonomy" id="13708"/>
    <lineage>
        <taxon>Eukaryota</taxon>
        <taxon>Viridiplantae</taxon>
        <taxon>Streptophyta</taxon>
        <taxon>Embryophyta</taxon>
        <taxon>Tracheophyta</taxon>
        <taxon>Spermatophyta</taxon>
        <taxon>Magnoliopsida</taxon>
        <taxon>eudicotyledons</taxon>
        <taxon>Gunneridae</taxon>
        <taxon>Pentapetalae</taxon>
        <taxon>asterids</taxon>
        <taxon>campanulids</taxon>
        <taxon>Asterales</taxon>
        <taxon>Asteraceae</taxon>
        <taxon>Asteroideae</taxon>
        <taxon>Heliantheae alliance</taxon>
        <taxon>Tageteae</taxon>
        <taxon>Tagetes</taxon>
    </lineage>
</organism>
<sequence>MIVFHLSLFYCWCSSKFAILCLLFFSWLDEAEARAKHTEEEIARLQKSLDERNQQLQASSSDAAKYLRDLDDLTSQLTSTKATAEASAASAQSAQLQCKALLKELDEKEQSLREHEARVNKLGEQLDSACAKTNQVVGLHMCGEDSAEVVQGFAVAIKAGLTKAQFDSTVGIYSSYINRGICHHEDTYKENSKFFIWGRGKVTTLLRTKVEGGKNEYMDADIDRIHEEWPSLG</sequence>
<evidence type="ECO:0000259" key="3">
    <source>
        <dbReference type="Pfam" id="PF02852"/>
    </source>
</evidence>
<feature type="signal peptide" evidence="2">
    <location>
        <begin position="1"/>
        <end position="33"/>
    </location>
</feature>
<feature type="chain" id="PRO_5041952101" description="Pyridine nucleotide-disulphide oxidoreductase dimerisation domain-containing protein" evidence="2">
    <location>
        <begin position="34"/>
        <end position="233"/>
    </location>
</feature>
<dbReference type="Gene3D" id="3.30.390.30">
    <property type="match status" value="1"/>
</dbReference>
<feature type="domain" description="Pyridine nucleotide-disulphide oxidoreductase dimerisation" evidence="3">
    <location>
        <begin position="130"/>
        <end position="173"/>
    </location>
</feature>
<dbReference type="InterPro" id="IPR016156">
    <property type="entry name" value="FAD/NAD-linked_Rdtase_dimer_sf"/>
</dbReference>
<keyword evidence="1" id="KW-0175">Coiled coil</keyword>
<name>A0AAD8NX99_TARER</name>
<dbReference type="SUPFAM" id="SSF55424">
    <property type="entry name" value="FAD/NAD-linked reductases, dimerisation (C-terminal) domain"/>
    <property type="match status" value="1"/>
</dbReference>
<keyword evidence="2" id="KW-0732">Signal</keyword>
<dbReference type="PANTHER" id="PTHR48145">
    <property type="entry name" value="NUCLEAR ENVELOPE-ASSOCIATED PROTEIN 1"/>
    <property type="match status" value="1"/>
</dbReference>
<keyword evidence="5" id="KW-1185">Reference proteome</keyword>
<reference evidence="4" key="1">
    <citation type="journal article" date="2023" name="bioRxiv">
        <title>Improved chromosome-level genome assembly for marigold (Tagetes erecta).</title>
        <authorList>
            <person name="Jiang F."/>
            <person name="Yuan L."/>
            <person name="Wang S."/>
            <person name="Wang H."/>
            <person name="Xu D."/>
            <person name="Wang A."/>
            <person name="Fan W."/>
        </authorList>
    </citation>
    <scope>NUCLEOTIDE SEQUENCE</scope>
    <source>
        <strain evidence="4">WSJ</strain>
        <tissue evidence="4">Leaf</tissue>
    </source>
</reference>
<dbReference type="InterPro" id="IPR049932">
    <property type="entry name" value="NEAP1-4"/>
</dbReference>
<dbReference type="SUPFAM" id="SSF57997">
    <property type="entry name" value="Tropomyosin"/>
    <property type="match status" value="1"/>
</dbReference>
<comment type="caution">
    <text evidence="4">The sequence shown here is derived from an EMBL/GenBank/DDBJ whole genome shotgun (WGS) entry which is preliminary data.</text>
</comment>
<evidence type="ECO:0000256" key="2">
    <source>
        <dbReference type="SAM" id="SignalP"/>
    </source>
</evidence>
<feature type="coiled-coil region" evidence="1">
    <location>
        <begin position="28"/>
        <end position="55"/>
    </location>
</feature>
<dbReference type="Proteomes" id="UP001229421">
    <property type="component" value="Unassembled WGS sequence"/>
</dbReference>
<proteinExistence type="predicted"/>
<evidence type="ECO:0000313" key="5">
    <source>
        <dbReference type="Proteomes" id="UP001229421"/>
    </source>
</evidence>
<dbReference type="Pfam" id="PF02852">
    <property type="entry name" value="Pyr_redox_dim"/>
    <property type="match status" value="1"/>
</dbReference>
<dbReference type="AlphaFoldDB" id="A0AAD8NX99"/>
<accession>A0AAD8NX99</accession>
<feature type="coiled-coil region" evidence="1">
    <location>
        <begin position="91"/>
        <end position="132"/>
    </location>
</feature>
<dbReference type="InterPro" id="IPR004099">
    <property type="entry name" value="Pyr_nucl-diS_OxRdtase_dimer"/>
</dbReference>
<dbReference type="EMBL" id="JAUHHV010000005">
    <property type="protein sequence ID" value="KAK1424174.1"/>
    <property type="molecule type" value="Genomic_DNA"/>
</dbReference>
<gene>
    <name evidence="4" type="ORF">QVD17_19494</name>
</gene>
<evidence type="ECO:0000313" key="4">
    <source>
        <dbReference type="EMBL" id="KAK1424174.1"/>
    </source>
</evidence>